<evidence type="ECO:0000256" key="2">
    <source>
        <dbReference type="ARBA" id="ARBA00022969"/>
    </source>
</evidence>
<accession>A0NP75</accession>
<evidence type="ECO:0000256" key="1">
    <source>
        <dbReference type="ARBA" id="ARBA00022679"/>
    </source>
</evidence>
<dbReference type="InterPro" id="IPR020916">
    <property type="entry name" value="Gln_gamma-glutamylTfrase_bac"/>
</dbReference>
<dbReference type="AlphaFoldDB" id="A0NP75"/>
<name>A0NP75_ROSAI</name>
<dbReference type="GO" id="GO:0003810">
    <property type="term" value="F:protein-glutamine gamma-glutamyltransferase activity"/>
    <property type="evidence" value="ECO:0007669"/>
    <property type="project" value="InterPro"/>
</dbReference>
<protein>
    <submittedName>
        <fullName evidence="3">Uncharacterized protein</fullName>
    </submittedName>
</protein>
<dbReference type="GeneID" id="68845371"/>
<evidence type="ECO:0000313" key="4">
    <source>
        <dbReference type="Proteomes" id="UP000004848"/>
    </source>
</evidence>
<gene>
    <name evidence="3" type="ORF">SIAM614_17974</name>
</gene>
<organism evidence="3 4">
    <name type="scientific">Roseibium aggregatum (strain ATCC 25650 / DSM 13394 / JCM 20685 / NBRC 16684 / NCIMB 2208 / IAM 12614 / B1)</name>
    <name type="common">Stappia aggregata</name>
    <dbReference type="NCBI Taxonomy" id="384765"/>
    <lineage>
        <taxon>Bacteria</taxon>
        <taxon>Pseudomonadati</taxon>
        <taxon>Pseudomonadota</taxon>
        <taxon>Alphaproteobacteria</taxon>
        <taxon>Hyphomicrobiales</taxon>
        <taxon>Stappiaceae</taxon>
        <taxon>Roseibium</taxon>
    </lineage>
</organism>
<proteinExistence type="predicted"/>
<keyword evidence="2" id="KW-0749">Sporulation</keyword>
<dbReference type="Proteomes" id="UP000004848">
    <property type="component" value="Unassembled WGS sequence"/>
</dbReference>
<keyword evidence="1" id="KW-0808">Transferase</keyword>
<dbReference type="OrthoDB" id="7673450at2"/>
<dbReference type="GO" id="GO:0030435">
    <property type="term" value="P:sporulation resulting in formation of a cellular spore"/>
    <property type="evidence" value="ECO:0007669"/>
    <property type="project" value="UniProtKB-KW"/>
</dbReference>
<reference evidence="3 4" key="1">
    <citation type="submission" date="2006-05" db="EMBL/GenBank/DDBJ databases">
        <authorList>
            <person name="King G."/>
            <person name="Ferriera S."/>
            <person name="Johnson J."/>
            <person name="Kravitz S."/>
            <person name="Beeson K."/>
            <person name="Sutton G."/>
            <person name="Rogers Y.-H."/>
            <person name="Friedman R."/>
            <person name="Frazier M."/>
            <person name="Venter J.C."/>
        </authorList>
    </citation>
    <scope>NUCLEOTIDE SEQUENCE [LARGE SCALE GENOMIC DNA]</scope>
    <source>
        <strain evidence="4">ATCC 25650 / DSM 13394 / JCM 20685 / NBRC 16684 / NCIMB 2208 / IAM 12614 / B1</strain>
    </source>
</reference>
<evidence type="ECO:0000313" key="3">
    <source>
        <dbReference type="EMBL" id="EAV45238.1"/>
    </source>
</evidence>
<comment type="caution">
    <text evidence="3">The sequence shown here is derived from an EMBL/GenBank/DDBJ whole genome shotgun (WGS) entry which is preliminary data.</text>
</comment>
<dbReference type="RefSeq" id="WP_006932526.1">
    <property type="nucleotide sequence ID" value="NZ_AAUW01000003.1"/>
</dbReference>
<dbReference type="EMBL" id="AAUW01000003">
    <property type="protein sequence ID" value="EAV45238.1"/>
    <property type="molecule type" value="Genomic_DNA"/>
</dbReference>
<dbReference type="Pfam" id="PF20085">
    <property type="entry name" value="TGL"/>
    <property type="match status" value="1"/>
</dbReference>
<sequence length="411" mass="45264">MTIQTLVKHGLLIEGRLIRDTAQLKLDLLDLAGDEHKETIQGRLADEIIVTSAAQTQPLEFPSLKHFWENLLFRIGAVASMTALTSGVYDCDYYDPATGPEARLGSTDSARVSRYWAFETPGGTDADWQQVVTEEALAAILPQNGHALPFRGECAGAFQLTVFWGLLNGLGSERFCEIASQFGTMLVGPWTDNPATEFMAEKASLQDPPIPGDYMYFKNKDDYLEWAPDGFWQGLNAMYMGQDMLGTRHYSGMGASWLSEQNLRASLVNAYYHDCYPHIVACPQSEVRFTIRRLLQIPSTITKQALPLQSAHPSRGTVPTITALKAGGYQAIARDTYENQRTTVNECTTLFGITALDLHQQQSSGLENPASRFDAPGATIVLTYHDPEAGRRDPDAVVRVIVKLKPGLTAG</sequence>